<accession>A0A830BTZ9</accession>
<comment type="caution">
    <text evidence="1">The sequence shown here is derived from an EMBL/GenBank/DDBJ whole genome shotgun (WGS) entry which is preliminary data.</text>
</comment>
<dbReference type="OrthoDB" id="913420at2759"/>
<name>A0A830BTZ9_9LAMI</name>
<evidence type="ECO:0000313" key="1">
    <source>
        <dbReference type="EMBL" id="GFP89569.1"/>
    </source>
</evidence>
<dbReference type="Pfam" id="PF14223">
    <property type="entry name" value="Retrotran_gag_2"/>
    <property type="match status" value="1"/>
</dbReference>
<sequence>MQAYIKTMDERSRHAILTGWEALRRDDSDGDIILKNEVDWTAEELATSNANTKALNAIFIFVDVSLFKIISNLQTAKEAWEALQLFCEGSKEIQRTKLRMLATQFEVIRMEESETIASYSAKLLDISN</sequence>
<evidence type="ECO:0000313" key="2">
    <source>
        <dbReference type="Proteomes" id="UP000653305"/>
    </source>
</evidence>
<organism evidence="1 2">
    <name type="scientific">Phtheirospermum japonicum</name>
    <dbReference type="NCBI Taxonomy" id="374723"/>
    <lineage>
        <taxon>Eukaryota</taxon>
        <taxon>Viridiplantae</taxon>
        <taxon>Streptophyta</taxon>
        <taxon>Embryophyta</taxon>
        <taxon>Tracheophyta</taxon>
        <taxon>Spermatophyta</taxon>
        <taxon>Magnoliopsida</taxon>
        <taxon>eudicotyledons</taxon>
        <taxon>Gunneridae</taxon>
        <taxon>Pentapetalae</taxon>
        <taxon>asterids</taxon>
        <taxon>lamiids</taxon>
        <taxon>Lamiales</taxon>
        <taxon>Orobanchaceae</taxon>
        <taxon>Orobanchaceae incertae sedis</taxon>
        <taxon>Phtheirospermum</taxon>
    </lineage>
</organism>
<protein>
    <submittedName>
        <fullName evidence="1">Uncharacterized protein</fullName>
    </submittedName>
</protein>
<keyword evidence="2" id="KW-1185">Reference proteome</keyword>
<dbReference type="AlphaFoldDB" id="A0A830BTZ9"/>
<gene>
    <name evidence="1" type="ORF">PHJA_001100500</name>
</gene>
<proteinExistence type="predicted"/>
<dbReference type="Proteomes" id="UP000653305">
    <property type="component" value="Unassembled WGS sequence"/>
</dbReference>
<dbReference type="EMBL" id="BMAC01000194">
    <property type="protein sequence ID" value="GFP89569.1"/>
    <property type="molecule type" value="Genomic_DNA"/>
</dbReference>
<reference evidence="1" key="1">
    <citation type="submission" date="2020-07" db="EMBL/GenBank/DDBJ databases">
        <title>Ethylene signaling mediates host invasion by parasitic plants.</title>
        <authorList>
            <person name="Yoshida S."/>
        </authorList>
    </citation>
    <scope>NUCLEOTIDE SEQUENCE</scope>
    <source>
        <strain evidence="1">Okayama</strain>
    </source>
</reference>